<dbReference type="Gene3D" id="1.10.10.10">
    <property type="entry name" value="Winged helix-like DNA-binding domain superfamily/Winged helix DNA-binding domain"/>
    <property type="match status" value="1"/>
</dbReference>
<evidence type="ECO:0000313" key="6">
    <source>
        <dbReference type="EMBL" id="VCU10171.1"/>
    </source>
</evidence>
<dbReference type="CDD" id="cd08432">
    <property type="entry name" value="PBP2_GcdR_TrpI_HvrB_AmpR_like"/>
    <property type="match status" value="1"/>
</dbReference>
<evidence type="ECO:0000313" key="7">
    <source>
        <dbReference type="Proteomes" id="UP000289200"/>
    </source>
</evidence>
<reference evidence="7" key="1">
    <citation type="submission" date="2018-10" db="EMBL/GenBank/DDBJ databases">
        <authorList>
            <person name="Peiro R."/>
            <person name="Begona"/>
            <person name="Cbmso G."/>
            <person name="Lopez M."/>
            <person name="Gonzalez S."/>
            <person name="Sacristan E."/>
            <person name="Castillo E."/>
        </authorList>
    </citation>
    <scope>NUCLEOTIDE SEQUENCE [LARGE SCALE GENOMIC DNA]</scope>
</reference>
<evidence type="ECO:0000256" key="3">
    <source>
        <dbReference type="ARBA" id="ARBA00023125"/>
    </source>
</evidence>
<evidence type="ECO:0000256" key="4">
    <source>
        <dbReference type="ARBA" id="ARBA00023163"/>
    </source>
</evidence>
<evidence type="ECO:0000259" key="5">
    <source>
        <dbReference type="PROSITE" id="PS50931"/>
    </source>
</evidence>
<name>A0A447CXV1_9BRAD</name>
<keyword evidence="3" id="KW-0238">DNA-binding</keyword>
<sequence>MVRNLPPLSALEMFEAAARRLSFKRAAEDLGVTPSAVSHAVQGLEVRLGLRLFHRDQHGLRLSAAGGAYLPQVSAALAALAQATDQATGRRPGGAVSITVAPTFASHWLVPRLARFAARRPDIAIALDTSRQVVDLAREGIDLAIRLSEARTTRGRWTRLMGETLVPVCAPALATSLGETGWPDLLRRAPLLHVTTTSADWDAYLAATGTPRGRLGAGLRVDSIQMAFEAAARGLGIALGRHPLVDHHLAEGRLMALPAPRVPAPTAYWLVDGGAAAERPAARSFRIWLVAEARAAASALPGRR</sequence>
<evidence type="ECO:0000256" key="1">
    <source>
        <dbReference type="ARBA" id="ARBA00009437"/>
    </source>
</evidence>
<dbReference type="EMBL" id="UWOC01000162">
    <property type="protein sequence ID" value="VCU10171.1"/>
    <property type="molecule type" value="Genomic_DNA"/>
</dbReference>
<protein>
    <submittedName>
        <fullName evidence="6">Glycine cleavage system transcriptional activator</fullName>
    </submittedName>
</protein>
<dbReference type="InterPro" id="IPR000847">
    <property type="entry name" value="LysR_HTH_N"/>
</dbReference>
<proteinExistence type="inferred from homology"/>
<dbReference type="AlphaFoldDB" id="A0A447CXV1"/>
<comment type="caution">
    <text evidence="6">The sequence shown here is derived from an EMBL/GenBank/DDBJ whole genome shotgun (WGS) entry which is preliminary data.</text>
</comment>
<gene>
    <name evidence="6" type="primary">gcvA_2</name>
    <name evidence="6" type="ORF">RHODGE_RHODGE_03357</name>
</gene>
<evidence type="ECO:0000256" key="2">
    <source>
        <dbReference type="ARBA" id="ARBA00023015"/>
    </source>
</evidence>
<dbReference type="Pfam" id="PF03466">
    <property type="entry name" value="LysR_substrate"/>
    <property type="match status" value="1"/>
</dbReference>
<dbReference type="PANTHER" id="PTHR30537:SF79">
    <property type="entry name" value="TRANSCRIPTIONAL REGULATOR-RELATED"/>
    <property type="match status" value="1"/>
</dbReference>
<dbReference type="InterPro" id="IPR036388">
    <property type="entry name" value="WH-like_DNA-bd_sf"/>
</dbReference>
<dbReference type="InterPro" id="IPR005119">
    <property type="entry name" value="LysR_subst-bd"/>
</dbReference>
<organism evidence="6 7">
    <name type="scientific">Rhodoplanes serenus</name>
    <dbReference type="NCBI Taxonomy" id="200615"/>
    <lineage>
        <taxon>Bacteria</taxon>
        <taxon>Pseudomonadati</taxon>
        <taxon>Pseudomonadota</taxon>
        <taxon>Alphaproteobacteria</taxon>
        <taxon>Hyphomicrobiales</taxon>
        <taxon>Nitrobacteraceae</taxon>
        <taxon>Rhodoplanes</taxon>
    </lineage>
</organism>
<dbReference type="Gene3D" id="3.40.190.10">
    <property type="entry name" value="Periplasmic binding protein-like II"/>
    <property type="match status" value="2"/>
</dbReference>
<keyword evidence="4" id="KW-0804">Transcription</keyword>
<accession>A0A447CXV1</accession>
<dbReference type="GO" id="GO:0006351">
    <property type="term" value="P:DNA-templated transcription"/>
    <property type="evidence" value="ECO:0007669"/>
    <property type="project" value="TreeGrafter"/>
</dbReference>
<keyword evidence="2" id="KW-0805">Transcription regulation</keyword>
<dbReference type="SUPFAM" id="SSF46785">
    <property type="entry name" value="Winged helix' DNA-binding domain"/>
    <property type="match status" value="1"/>
</dbReference>
<feature type="domain" description="HTH lysR-type" evidence="5">
    <location>
        <begin position="6"/>
        <end position="63"/>
    </location>
</feature>
<dbReference type="Pfam" id="PF00126">
    <property type="entry name" value="HTH_1"/>
    <property type="match status" value="1"/>
</dbReference>
<dbReference type="FunFam" id="1.10.10.10:FF:000001">
    <property type="entry name" value="LysR family transcriptional regulator"/>
    <property type="match status" value="1"/>
</dbReference>
<dbReference type="SUPFAM" id="SSF53850">
    <property type="entry name" value="Periplasmic binding protein-like II"/>
    <property type="match status" value="1"/>
</dbReference>
<dbReference type="Proteomes" id="UP000289200">
    <property type="component" value="Unassembled WGS sequence"/>
</dbReference>
<dbReference type="GO" id="GO:0003700">
    <property type="term" value="F:DNA-binding transcription factor activity"/>
    <property type="evidence" value="ECO:0007669"/>
    <property type="project" value="InterPro"/>
</dbReference>
<dbReference type="RefSeq" id="WP_129610124.1">
    <property type="nucleotide sequence ID" value="NZ_UWOC01000162.1"/>
</dbReference>
<comment type="similarity">
    <text evidence="1">Belongs to the LysR transcriptional regulatory family.</text>
</comment>
<dbReference type="PROSITE" id="PS50931">
    <property type="entry name" value="HTH_LYSR"/>
    <property type="match status" value="1"/>
</dbReference>
<keyword evidence="7" id="KW-1185">Reference proteome</keyword>
<dbReference type="OrthoDB" id="9793571at2"/>
<dbReference type="InterPro" id="IPR036390">
    <property type="entry name" value="WH_DNA-bd_sf"/>
</dbReference>
<dbReference type="GO" id="GO:0043565">
    <property type="term" value="F:sequence-specific DNA binding"/>
    <property type="evidence" value="ECO:0007669"/>
    <property type="project" value="TreeGrafter"/>
</dbReference>
<dbReference type="PANTHER" id="PTHR30537">
    <property type="entry name" value="HTH-TYPE TRANSCRIPTIONAL REGULATOR"/>
    <property type="match status" value="1"/>
</dbReference>
<dbReference type="InterPro" id="IPR058163">
    <property type="entry name" value="LysR-type_TF_proteobact-type"/>
</dbReference>